<dbReference type="Proteomes" id="UP000005442">
    <property type="component" value="Chromosome"/>
</dbReference>
<evidence type="ECO:0000256" key="2">
    <source>
        <dbReference type="ARBA" id="ARBA00023002"/>
    </source>
</evidence>
<dbReference type="STRING" id="710685.MycrhN_5835"/>
<dbReference type="eggNOG" id="COG0778">
    <property type="taxonomic scope" value="Bacteria"/>
</dbReference>
<dbReference type="InterPro" id="IPR029479">
    <property type="entry name" value="Nitroreductase"/>
</dbReference>
<feature type="domain" description="Nitroreductase" evidence="3">
    <location>
        <begin position="10"/>
        <end position="184"/>
    </location>
</feature>
<gene>
    <name evidence="4" type="ordered locus">MycrhN_5835</name>
</gene>
<evidence type="ECO:0000256" key="1">
    <source>
        <dbReference type="ARBA" id="ARBA00007118"/>
    </source>
</evidence>
<accession>G8RP71</accession>
<evidence type="ECO:0000313" key="4">
    <source>
        <dbReference type="EMBL" id="AEV76300.1"/>
    </source>
</evidence>
<reference evidence="4 5" key="1">
    <citation type="submission" date="2011-12" db="EMBL/GenBank/DDBJ databases">
        <title>Complete sequence of Mycobacterium rhodesiae NBB3.</title>
        <authorList>
            <consortium name="US DOE Joint Genome Institute"/>
            <person name="Lucas S."/>
            <person name="Han J."/>
            <person name="Lapidus A."/>
            <person name="Cheng J.-F."/>
            <person name="Goodwin L."/>
            <person name="Pitluck S."/>
            <person name="Peters L."/>
            <person name="Mikhailova N."/>
            <person name="Gu W."/>
            <person name="Detter J.C."/>
            <person name="Han C."/>
            <person name="Tapia R."/>
            <person name="Land M."/>
            <person name="Hauser L."/>
            <person name="Kyrpides N."/>
            <person name="Ivanova N."/>
            <person name="Pagani I."/>
            <person name="Mattes T."/>
            <person name="Holmes A."/>
            <person name="Rutledge P."/>
            <person name="Paulsen I."/>
            <person name="Coleman N."/>
            <person name="Woyke T."/>
        </authorList>
    </citation>
    <scope>NUCLEOTIDE SEQUENCE [LARGE SCALE GENOMIC DNA]</scope>
    <source>
        <strain evidence="4 5">NBB3</strain>
    </source>
</reference>
<dbReference type="PATRIC" id="fig|710685.3.peg.5862"/>
<organism evidence="4 5">
    <name type="scientific">Mycolicibacterium rhodesiae (strain NBB3)</name>
    <name type="common">Mycobacterium rhodesiae</name>
    <dbReference type="NCBI Taxonomy" id="710685"/>
    <lineage>
        <taxon>Bacteria</taxon>
        <taxon>Bacillati</taxon>
        <taxon>Actinomycetota</taxon>
        <taxon>Actinomycetes</taxon>
        <taxon>Mycobacteriales</taxon>
        <taxon>Mycobacteriaceae</taxon>
        <taxon>Mycolicibacterium</taxon>
    </lineage>
</organism>
<protein>
    <submittedName>
        <fullName evidence="4">Nitroreductase</fullName>
    </submittedName>
</protein>
<keyword evidence="5" id="KW-1185">Reference proteome</keyword>
<dbReference type="EMBL" id="CP003169">
    <property type="protein sequence ID" value="AEV76300.1"/>
    <property type="molecule type" value="Genomic_DNA"/>
</dbReference>
<dbReference type="AlphaFoldDB" id="G8RP71"/>
<dbReference type="GO" id="GO:0016491">
    <property type="term" value="F:oxidoreductase activity"/>
    <property type="evidence" value="ECO:0007669"/>
    <property type="project" value="UniProtKB-KW"/>
</dbReference>
<name>G8RP71_MYCRN</name>
<dbReference type="CDD" id="cd02062">
    <property type="entry name" value="Nitro_FMN_reductase"/>
    <property type="match status" value="1"/>
</dbReference>
<dbReference type="Gene3D" id="3.40.109.10">
    <property type="entry name" value="NADH Oxidase"/>
    <property type="match status" value="1"/>
</dbReference>
<dbReference type="PANTHER" id="PTHR43673:SF10">
    <property type="entry name" value="NADH DEHYDROGENASE_NAD(P)H NITROREDUCTASE XCC3605-RELATED"/>
    <property type="match status" value="1"/>
</dbReference>
<proteinExistence type="inferred from homology"/>
<dbReference type="SUPFAM" id="SSF55469">
    <property type="entry name" value="FMN-dependent nitroreductase-like"/>
    <property type="match status" value="1"/>
</dbReference>
<keyword evidence="2" id="KW-0560">Oxidoreductase</keyword>
<sequence length="213" mass="23712">MDVDQLLTTTRSARKALDLDGPADLDEIRECLQIALHAPNGSNQQAWRWMVVTEPSLRTRIAELYRETYLGKVGGQLIAGLMPSGTSEARLMSSTEFLVENLHKVPVLVIPCYEPSYPRTDGDDSFYLATLYGSIFPAVWNFQLALHSRGYGTCITTMHLEHEREIGELLGIPATFVQGCLLPVAKLRTGHTFAPTPRRNPDEVIAVNEWGSQ</sequence>
<dbReference type="OrthoDB" id="3774920at2"/>
<evidence type="ECO:0000259" key="3">
    <source>
        <dbReference type="Pfam" id="PF00881"/>
    </source>
</evidence>
<evidence type="ECO:0000313" key="5">
    <source>
        <dbReference type="Proteomes" id="UP000005442"/>
    </source>
</evidence>
<comment type="similarity">
    <text evidence="1">Belongs to the nitroreductase family.</text>
</comment>
<dbReference type="KEGG" id="mrh:MycrhN_5835"/>
<dbReference type="Pfam" id="PF00881">
    <property type="entry name" value="Nitroreductase"/>
    <property type="match status" value="1"/>
</dbReference>
<dbReference type="HOGENOM" id="CLU_070764_7_2_11"/>
<dbReference type="InterPro" id="IPR000415">
    <property type="entry name" value="Nitroreductase-like"/>
</dbReference>
<dbReference type="RefSeq" id="WP_014214039.1">
    <property type="nucleotide sequence ID" value="NC_016604.1"/>
</dbReference>
<dbReference type="PANTHER" id="PTHR43673">
    <property type="entry name" value="NAD(P)H NITROREDUCTASE YDGI-RELATED"/>
    <property type="match status" value="1"/>
</dbReference>